<dbReference type="Pfam" id="PF01261">
    <property type="entry name" value="AP_endonuc_2"/>
    <property type="match status" value="1"/>
</dbReference>
<evidence type="ECO:0000313" key="3">
    <source>
        <dbReference type="Proteomes" id="UP000019140"/>
    </source>
</evidence>
<evidence type="ECO:0000313" key="2">
    <source>
        <dbReference type="EMBL" id="ETX06899.1"/>
    </source>
</evidence>
<dbReference type="InterPro" id="IPR036237">
    <property type="entry name" value="Xyl_isomerase-like_sf"/>
</dbReference>
<name>W4M969_9BACT</name>
<dbReference type="Proteomes" id="UP000019140">
    <property type="component" value="Unassembled WGS sequence"/>
</dbReference>
<evidence type="ECO:0000259" key="1">
    <source>
        <dbReference type="Pfam" id="PF01261"/>
    </source>
</evidence>
<dbReference type="SUPFAM" id="SSF51658">
    <property type="entry name" value="Xylose isomerase-like"/>
    <property type="match status" value="1"/>
</dbReference>
<dbReference type="AlphaFoldDB" id="W4M969"/>
<sequence>MTIKDRIGIDIGVKKSVEEGITWAAEHGVRYVDFRLETGPDSFAAFTPERCEAIRDQADACGVTLGLHTLSAVNIAEFSPHVALGADRYLRTYIDIAKAINAHWVEVHAGYHFTSNVAQRKAAGRERLKRTVGYAEEQGVVLLLENMNWEPEHAEVHYLGHNLEECHYYFDAIDSPNLRWAFTVNHAVLVPEGIDGFIDDMGLGRCEEVRLADNHGKYEDHLQPGEGIIDFRHLFRRIESDPDFNGHYMCAFGSLESMLTGRDYLDGEAAAVLGQAAAEH</sequence>
<proteinExistence type="predicted"/>
<gene>
    <name evidence="2" type="ORF">ETSY2_14325</name>
</gene>
<dbReference type="InterPro" id="IPR013022">
    <property type="entry name" value="Xyl_isomerase-like_TIM-brl"/>
</dbReference>
<dbReference type="EMBL" id="AZHX01000575">
    <property type="protein sequence ID" value="ETX06899.1"/>
    <property type="molecule type" value="Genomic_DNA"/>
</dbReference>
<protein>
    <recommendedName>
        <fullName evidence="1">Xylose isomerase-like TIM barrel domain-containing protein</fullName>
    </recommendedName>
</protein>
<dbReference type="Gene3D" id="3.20.20.150">
    <property type="entry name" value="Divalent-metal-dependent TIM barrel enzymes"/>
    <property type="match status" value="1"/>
</dbReference>
<keyword evidence="3" id="KW-1185">Reference proteome</keyword>
<dbReference type="InterPro" id="IPR050312">
    <property type="entry name" value="IolE/XylAMocC-like"/>
</dbReference>
<dbReference type="PANTHER" id="PTHR12110:SF53">
    <property type="entry name" value="BLR5974 PROTEIN"/>
    <property type="match status" value="1"/>
</dbReference>
<comment type="caution">
    <text evidence="2">The sequence shown here is derived from an EMBL/GenBank/DDBJ whole genome shotgun (WGS) entry which is preliminary data.</text>
</comment>
<dbReference type="PANTHER" id="PTHR12110">
    <property type="entry name" value="HYDROXYPYRUVATE ISOMERASE"/>
    <property type="match status" value="1"/>
</dbReference>
<dbReference type="HOGENOM" id="CLU_992823_0_0_7"/>
<accession>W4M969</accession>
<organism evidence="2 3">
    <name type="scientific">Candidatus Entotheonella gemina</name>
    <dbReference type="NCBI Taxonomy" id="1429439"/>
    <lineage>
        <taxon>Bacteria</taxon>
        <taxon>Pseudomonadati</taxon>
        <taxon>Nitrospinota/Tectimicrobiota group</taxon>
        <taxon>Candidatus Tectimicrobiota</taxon>
        <taxon>Candidatus Entotheonellia</taxon>
        <taxon>Candidatus Entotheonellales</taxon>
        <taxon>Candidatus Entotheonellaceae</taxon>
        <taxon>Candidatus Entotheonella</taxon>
    </lineage>
</organism>
<feature type="domain" description="Xylose isomerase-like TIM barrel" evidence="1">
    <location>
        <begin position="22"/>
        <end position="250"/>
    </location>
</feature>
<reference evidence="2 3" key="1">
    <citation type="journal article" date="2014" name="Nature">
        <title>An environmental bacterial taxon with a large and distinct metabolic repertoire.</title>
        <authorList>
            <person name="Wilson M.C."/>
            <person name="Mori T."/>
            <person name="Ruckert C."/>
            <person name="Uria A.R."/>
            <person name="Helf M.J."/>
            <person name="Takada K."/>
            <person name="Gernert C."/>
            <person name="Steffens U.A."/>
            <person name="Heycke N."/>
            <person name="Schmitt S."/>
            <person name="Rinke C."/>
            <person name="Helfrich E.J."/>
            <person name="Brachmann A.O."/>
            <person name="Gurgui C."/>
            <person name="Wakimoto T."/>
            <person name="Kracht M."/>
            <person name="Crusemann M."/>
            <person name="Hentschel U."/>
            <person name="Abe I."/>
            <person name="Matsunaga S."/>
            <person name="Kalinowski J."/>
            <person name="Takeyama H."/>
            <person name="Piel J."/>
        </authorList>
    </citation>
    <scope>NUCLEOTIDE SEQUENCE [LARGE SCALE GENOMIC DNA]</scope>
    <source>
        <strain evidence="3">TSY2</strain>
    </source>
</reference>